<feature type="chain" id="PRO_5013318675" evidence="8">
    <location>
        <begin position="19"/>
        <end position="446"/>
    </location>
</feature>
<keyword evidence="3" id="KW-0813">Transport</keyword>
<reference evidence="9 10" key="1">
    <citation type="submission" date="2017-02" db="EMBL/GenBank/DDBJ databases">
        <authorList>
            <person name="Peterson S.W."/>
        </authorList>
    </citation>
    <scope>NUCLEOTIDE SEQUENCE [LARGE SCALE GENOMIC DNA]</scope>
    <source>
        <strain evidence="9 10">DSM 25262</strain>
    </source>
</reference>
<dbReference type="SUPFAM" id="SSF56954">
    <property type="entry name" value="Outer membrane efflux proteins (OEP)"/>
    <property type="match status" value="1"/>
</dbReference>
<keyword evidence="6" id="KW-0472">Membrane</keyword>
<feature type="signal peptide" evidence="8">
    <location>
        <begin position="1"/>
        <end position="18"/>
    </location>
</feature>
<organism evidence="9 10">
    <name type="scientific">Ohtaekwangia koreensis</name>
    <dbReference type="NCBI Taxonomy" id="688867"/>
    <lineage>
        <taxon>Bacteria</taxon>
        <taxon>Pseudomonadati</taxon>
        <taxon>Bacteroidota</taxon>
        <taxon>Cytophagia</taxon>
        <taxon>Cytophagales</taxon>
        <taxon>Fulvivirgaceae</taxon>
        <taxon>Ohtaekwangia</taxon>
    </lineage>
</organism>
<keyword evidence="8" id="KW-0732">Signal</keyword>
<evidence type="ECO:0000256" key="8">
    <source>
        <dbReference type="SAM" id="SignalP"/>
    </source>
</evidence>
<dbReference type="Proteomes" id="UP000190961">
    <property type="component" value="Unassembled WGS sequence"/>
</dbReference>
<keyword evidence="5" id="KW-0812">Transmembrane</keyword>
<dbReference type="OrthoDB" id="9811587at2"/>
<dbReference type="RefSeq" id="WP_159453620.1">
    <property type="nucleotide sequence ID" value="NZ_FUZU01000001.1"/>
</dbReference>
<comment type="subcellular location">
    <subcellularLocation>
        <location evidence="1">Cell outer membrane</location>
    </subcellularLocation>
</comment>
<evidence type="ECO:0000256" key="6">
    <source>
        <dbReference type="ARBA" id="ARBA00023136"/>
    </source>
</evidence>
<accession>A0A1T5JPT4</accession>
<gene>
    <name evidence="9" type="ORF">SAMN05660236_1333</name>
</gene>
<evidence type="ECO:0000256" key="7">
    <source>
        <dbReference type="ARBA" id="ARBA00023237"/>
    </source>
</evidence>
<evidence type="ECO:0000256" key="4">
    <source>
        <dbReference type="ARBA" id="ARBA00022452"/>
    </source>
</evidence>
<sequence>MKRLFTLLVFGWSLSAYAQQQAPAILTFKDAVKIGLENNVTLNQQKNQLEYTQINKTSSLLQLGPSVQANGSAYRNDGNSFNQNRGEVVNGVIDFVNGSVDANMPIFNGLRQVNSYRQANSANEAQLHQVNRSSQDVIRDVSNQFLLCMLDQQLIKINEENVNTQKVQYDQIKEQVELGSKAEADLYNQEYQLKNAELTLLRARNTYKNDKATLAITLQIDPLAFEVSLVDWDMNSVLIDSLSLDEMYTVAMDRRSDLKQAHYNEKATHFGYSSMKGRYMPSIYAGASYGSRYNYIYGDENRSFNDQFTKDNTQLSYGLSITIPIYNGLLYRAQAAQTKVTYENAKIQHKNVEVTVKSDVLRAFQNFSDAKTAYAASESQLRSAELAYKMEKERYDLGISDITQLTIINQAYIKAQGDFQNSKFTLMFQRLLINYAIGTLKFEDIP</sequence>
<dbReference type="GO" id="GO:0009279">
    <property type="term" value="C:cell outer membrane"/>
    <property type="evidence" value="ECO:0007669"/>
    <property type="project" value="UniProtKB-SubCell"/>
</dbReference>
<evidence type="ECO:0000256" key="3">
    <source>
        <dbReference type="ARBA" id="ARBA00022448"/>
    </source>
</evidence>
<keyword evidence="7" id="KW-0998">Cell outer membrane</keyword>
<dbReference type="GO" id="GO:0015288">
    <property type="term" value="F:porin activity"/>
    <property type="evidence" value="ECO:0007669"/>
    <property type="project" value="TreeGrafter"/>
</dbReference>
<dbReference type="InterPro" id="IPR003423">
    <property type="entry name" value="OMP_efflux"/>
</dbReference>
<evidence type="ECO:0000313" key="9">
    <source>
        <dbReference type="EMBL" id="SKC53386.1"/>
    </source>
</evidence>
<protein>
    <submittedName>
        <fullName evidence="9">Outer membrane efflux protein</fullName>
    </submittedName>
</protein>
<comment type="similarity">
    <text evidence="2">Belongs to the outer membrane factor (OMF) (TC 1.B.17) family.</text>
</comment>
<dbReference type="STRING" id="688867.SAMN05660236_1333"/>
<dbReference type="InterPro" id="IPR051906">
    <property type="entry name" value="TolC-like"/>
</dbReference>
<dbReference type="AlphaFoldDB" id="A0A1T5JPT4"/>
<dbReference type="EMBL" id="FUZU01000001">
    <property type="protein sequence ID" value="SKC53386.1"/>
    <property type="molecule type" value="Genomic_DNA"/>
</dbReference>
<dbReference type="Pfam" id="PF02321">
    <property type="entry name" value="OEP"/>
    <property type="match status" value="2"/>
</dbReference>
<dbReference type="PANTHER" id="PTHR30026">
    <property type="entry name" value="OUTER MEMBRANE PROTEIN TOLC"/>
    <property type="match status" value="1"/>
</dbReference>
<dbReference type="Gene3D" id="1.20.1600.10">
    <property type="entry name" value="Outer membrane efflux proteins (OEP)"/>
    <property type="match status" value="1"/>
</dbReference>
<proteinExistence type="inferred from homology"/>
<dbReference type="PANTHER" id="PTHR30026:SF20">
    <property type="entry name" value="OUTER MEMBRANE PROTEIN TOLC"/>
    <property type="match status" value="1"/>
</dbReference>
<evidence type="ECO:0000256" key="2">
    <source>
        <dbReference type="ARBA" id="ARBA00007613"/>
    </source>
</evidence>
<evidence type="ECO:0000313" key="10">
    <source>
        <dbReference type="Proteomes" id="UP000190961"/>
    </source>
</evidence>
<name>A0A1T5JPT4_9BACT</name>
<keyword evidence="10" id="KW-1185">Reference proteome</keyword>
<dbReference type="GO" id="GO:0015562">
    <property type="term" value="F:efflux transmembrane transporter activity"/>
    <property type="evidence" value="ECO:0007669"/>
    <property type="project" value="InterPro"/>
</dbReference>
<dbReference type="GO" id="GO:1990281">
    <property type="term" value="C:efflux pump complex"/>
    <property type="evidence" value="ECO:0007669"/>
    <property type="project" value="TreeGrafter"/>
</dbReference>
<keyword evidence="4" id="KW-1134">Transmembrane beta strand</keyword>
<evidence type="ECO:0000256" key="5">
    <source>
        <dbReference type="ARBA" id="ARBA00022692"/>
    </source>
</evidence>
<evidence type="ECO:0000256" key="1">
    <source>
        <dbReference type="ARBA" id="ARBA00004442"/>
    </source>
</evidence>